<accession>A0A3G1KPJ3</accession>
<dbReference type="KEGG" id="fwa:DCMF_05830"/>
<dbReference type="EMBL" id="CP017634">
    <property type="protein sequence ID" value="ATW24367.1"/>
    <property type="molecule type" value="Genomic_DNA"/>
</dbReference>
<dbReference type="PANTHER" id="PTHR43413:SF7">
    <property type="entry name" value="HTH-TYPE TRANSCRIPTIONAL REGULATOR PTR2"/>
    <property type="match status" value="1"/>
</dbReference>
<dbReference type="SMART" id="SM00344">
    <property type="entry name" value="HTH_ASNC"/>
    <property type="match status" value="1"/>
</dbReference>
<dbReference type="InterPro" id="IPR036390">
    <property type="entry name" value="WH_DNA-bd_sf"/>
</dbReference>
<dbReference type="SUPFAM" id="SSF46785">
    <property type="entry name" value="Winged helix' DNA-binding domain"/>
    <property type="match status" value="1"/>
</dbReference>
<reference evidence="2 3" key="1">
    <citation type="submission" date="2016-10" db="EMBL/GenBank/DDBJ databases">
        <title>Complete Genome Sequence of Peptococcaceae strain DCMF.</title>
        <authorList>
            <person name="Edwards R.J."/>
            <person name="Holland S.I."/>
            <person name="Deshpande N.P."/>
            <person name="Wong Y.K."/>
            <person name="Ertan H."/>
            <person name="Manefield M."/>
            <person name="Russell T.L."/>
            <person name="Lee M.J."/>
        </authorList>
    </citation>
    <scope>NUCLEOTIDE SEQUENCE [LARGE SCALE GENOMIC DNA]</scope>
    <source>
        <strain evidence="2 3">DCMF</strain>
    </source>
</reference>
<proteinExistence type="predicted"/>
<gene>
    <name evidence="2" type="ORF">DCMF_05830</name>
</gene>
<evidence type="ECO:0000259" key="1">
    <source>
        <dbReference type="Pfam" id="PF01037"/>
    </source>
</evidence>
<dbReference type="InterPro" id="IPR019887">
    <property type="entry name" value="Tscrpt_reg_AsnC/Lrp_C"/>
</dbReference>
<dbReference type="InterPro" id="IPR036388">
    <property type="entry name" value="WH-like_DNA-bd_sf"/>
</dbReference>
<dbReference type="AlphaFoldDB" id="A0A3G1KPJ3"/>
<dbReference type="RefSeq" id="WP_148133559.1">
    <property type="nucleotide sequence ID" value="NZ_CP017634.1"/>
</dbReference>
<name>A0A3G1KPJ3_FORW1</name>
<dbReference type="Gene3D" id="3.30.70.920">
    <property type="match status" value="1"/>
</dbReference>
<dbReference type="InterPro" id="IPR019888">
    <property type="entry name" value="Tscrpt_reg_AsnC-like"/>
</dbReference>
<sequence length="160" mass="18117">MRNKILKLLACNSRMPLDQIAVMLDTTVEEVEGIIKELEEEKIILKYSTVINWEKAGAETAVAIIDVKVSPQREVGFDAVAQRIYRFPEVRSVSLMSGDYDLSVSIEGKSMKDVALFVAQKLATIEHVLSTRTHFILKRYKMAGVIFEDAEEDRREVVTP</sequence>
<evidence type="ECO:0000313" key="3">
    <source>
        <dbReference type="Proteomes" id="UP000323521"/>
    </source>
</evidence>
<dbReference type="PANTHER" id="PTHR43413">
    <property type="entry name" value="TRANSCRIPTIONAL REGULATOR, ASNC FAMILY"/>
    <property type="match status" value="1"/>
</dbReference>
<dbReference type="Gene3D" id="1.10.10.10">
    <property type="entry name" value="Winged helix-like DNA-binding domain superfamily/Winged helix DNA-binding domain"/>
    <property type="match status" value="1"/>
</dbReference>
<dbReference type="InterPro" id="IPR050684">
    <property type="entry name" value="HTH-Siroheme_Decarb"/>
</dbReference>
<evidence type="ECO:0000313" key="2">
    <source>
        <dbReference type="EMBL" id="ATW24367.1"/>
    </source>
</evidence>
<dbReference type="Proteomes" id="UP000323521">
    <property type="component" value="Chromosome"/>
</dbReference>
<organism evidence="2 3">
    <name type="scientific">Formimonas warabiya</name>
    <dbReference type="NCBI Taxonomy" id="1761012"/>
    <lineage>
        <taxon>Bacteria</taxon>
        <taxon>Bacillati</taxon>
        <taxon>Bacillota</taxon>
        <taxon>Clostridia</taxon>
        <taxon>Eubacteriales</taxon>
        <taxon>Peptococcaceae</taxon>
        <taxon>Candidatus Formimonas</taxon>
    </lineage>
</organism>
<keyword evidence="3" id="KW-1185">Reference proteome</keyword>
<feature type="domain" description="Transcription regulator AsnC/Lrp ligand binding" evidence="1">
    <location>
        <begin position="65"/>
        <end position="139"/>
    </location>
</feature>
<dbReference type="SUPFAM" id="SSF54909">
    <property type="entry name" value="Dimeric alpha+beta barrel"/>
    <property type="match status" value="1"/>
</dbReference>
<dbReference type="InterPro" id="IPR011008">
    <property type="entry name" value="Dimeric_a/b-barrel"/>
</dbReference>
<dbReference type="Pfam" id="PF01037">
    <property type="entry name" value="AsnC_trans_reg"/>
    <property type="match status" value="1"/>
</dbReference>
<protein>
    <submittedName>
        <fullName evidence="2">AsnC family transcriptional regulator</fullName>
    </submittedName>
</protein>
<dbReference type="OrthoDB" id="66249at2"/>